<name>A0A0V1LM68_9BILA</name>
<protein>
    <submittedName>
        <fullName evidence="1">Uncharacterized protein</fullName>
    </submittedName>
</protein>
<organism evidence="1 2">
    <name type="scientific">Trichinella nativa</name>
    <dbReference type="NCBI Taxonomy" id="6335"/>
    <lineage>
        <taxon>Eukaryota</taxon>
        <taxon>Metazoa</taxon>
        <taxon>Ecdysozoa</taxon>
        <taxon>Nematoda</taxon>
        <taxon>Enoplea</taxon>
        <taxon>Dorylaimia</taxon>
        <taxon>Trichinellida</taxon>
        <taxon>Trichinellidae</taxon>
        <taxon>Trichinella</taxon>
    </lineage>
</organism>
<keyword evidence="2" id="KW-1185">Reference proteome</keyword>
<dbReference type="Proteomes" id="UP000054721">
    <property type="component" value="Unassembled WGS sequence"/>
</dbReference>
<gene>
    <name evidence="1" type="ORF">T02_5873</name>
</gene>
<evidence type="ECO:0000313" key="1">
    <source>
        <dbReference type="EMBL" id="KRZ60547.1"/>
    </source>
</evidence>
<evidence type="ECO:0000313" key="2">
    <source>
        <dbReference type="Proteomes" id="UP000054721"/>
    </source>
</evidence>
<accession>A0A0V1LM68</accession>
<dbReference type="EMBL" id="JYDW01000028">
    <property type="protein sequence ID" value="KRZ60547.1"/>
    <property type="molecule type" value="Genomic_DNA"/>
</dbReference>
<sequence length="120" mass="14203">METVQKFTEDSELPHVLENTQQIILEKCFLLIDFWMNEIGIYRNREILATATRSLFYLLSFNKPFFKRRFEVKRKKKRSVLCCVFGWCLLRTQNGQLKHACLLVQHLLICDKSNLSSSAE</sequence>
<proteinExistence type="predicted"/>
<comment type="caution">
    <text evidence="1">The sequence shown here is derived from an EMBL/GenBank/DDBJ whole genome shotgun (WGS) entry which is preliminary data.</text>
</comment>
<reference evidence="1 2" key="1">
    <citation type="submission" date="2015-05" db="EMBL/GenBank/DDBJ databases">
        <title>Evolution of Trichinella species and genotypes.</title>
        <authorList>
            <person name="Korhonen P.K."/>
            <person name="Edoardo P."/>
            <person name="Giuseppe L.R."/>
            <person name="Gasser R.B."/>
        </authorList>
    </citation>
    <scope>NUCLEOTIDE SEQUENCE [LARGE SCALE GENOMIC DNA]</scope>
    <source>
        <strain evidence="1">ISS10</strain>
    </source>
</reference>
<dbReference type="AlphaFoldDB" id="A0A0V1LM68"/>